<protein>
    <submittedName>
        <fullName evidence="2">Mobilization protein</fullName>
    </submittedName>
</protein>
<feature type="region of interest" description="Disordered" evidence="1">
    <location>
        <begin position="207"/>
        <end position="234"/>
    </location>
</feature>
<dbReference type="EMBL" id="AY256846">
    <property type="protein sequence ID" value="AAP13555.1"/>
    <property type="molecule type" value="Genomic_DNA"/>
</dbReference>
<gene>
    <name evidence="2" type="primary">mob</name>
</gene>
<evidence type="ECO:0000256" key="1">
    <source>
        <dbReference type="SAM" id="MobiDB-lite"/>
    </source>
</evidence>
<geneLocation type="plasmid" evidence="2">
    <name>pCJ419</name>
</geneLocation>
<name>Q83Z57_CAMJU</name>
<dbReference type="AlphaFoldDB" id="Q83Z57"/>
<evidence type="ECO:0000313" key="2">
    <source>
        <dbReference type="EMBL" id="AAP13555.1"/>
    </source>
</evidence>
<proteinExistence type="predicted"/>
<sequence length="331" mass="39737">MNDLQELSKHFQEKYGFQCYQIAIHRDEGHFNELGEKLINHHAHMEFITLDKETGKNNFRREKISPKVLREIQTEIAEILGMERGKDKRISGVKRIEPRAYAVLKEKEKREKKKNINLEQEQEKEQFLNKSEYKKIIEDFRKSQINQGLDKDFFKELSELKKNFQEIKEDNLSELLNDILREHLERIEKLKKENSILKAENELLKQKEQKNDKSIDQEQKNASERNFEPKNDNNTEDKKIFFEKLATYRLNEGLNKIYSKPLKRIVEPETEAKKKERIKILTETMEKTEAYLPETFKKWLEDNKDIDLKEILMTYQNSPSKELKQSIYKGR</sequence>
<organism evidence="2">
    <name type="scientific">Campylobacter jejuni</name>
    <dbReference type="NCBI Taxonomy" id="197"/>
    <lineage>
        <taxon>Bacteria</taxon>
        <taxon>Pseudomonadati</taxon>
        <taxon>Campylobacterota</taxon>
        <taxon>Epsilonproteobacteria</taxon>
        <taxon>Campylobacterales</taxon>
        <taxon>Campylobacteraceae</taxon>
        <taxon>Campylobacter</taxon>
    </lineage>
</organism>
<accession>Q83Z57</accession>
<reference evidence="2" key="1">
    <citation type="journal article" date="2003" name="Plasmid">
        <title>Sequence analysis of a cryptic plasmid pCJ419 from Campylobacter jejuni and construction of an Escherichia coli-Campylobacter shuttle vector.</title>
        <authorList>
            <person name="Alfredson D.A."/>
            <person name="Korolik V."/>
        </authorList>
    </citation>
    <scope>NUCLEOTIDE SEQUENCE</scope>
    <source>
        <plasmid evidence="2">pCJ419</plasmid>
    </source>
</reference>
<keyword evidence="2" id="KW-0614">Plasmid</keyword>